<dbReference type="Proteomes" id="UP000039046">
    <property type="component" value="Unassembled WGS sequence"/>
</dbReference>
<name>A0A0A1TNM5_9HYPO</name>
<dbReference type="SUPFAM" id="SSF140860">
    <property type="entry name" value="Pseudo ankyrin repeat-like"/>
    <property type="match status" value="1"/>
</dbReference>
<sequence>MQMSTEDAVKALTSTPSTITRALELVAGNNQQMLLLQQEILRNISILDESRMFLQQFLSKINEPVAEITSDVLHAVAAYFDPDTLRAFIAKSSQQSLQILDLLSSAKSNWKWKDVMLEVIFELAPAAEFWEQIQFRLTHSTSIEEMSTLLRKTRQVPTKELVTSVNGILLQLRRTTPLSSEDKLAVLKHLLERCSNMDDMDGVNFQLAVAYCPLSAIDLLLEYLPRNCVTGEIILSAAARNRTDGPDIMERLLEMQEPYAAVASRVIISAVQNNINALKFLLELYGDEMKITADILMYARGYSVFDLLLFYTRDDVMAAAPMALHLASRYDRKHLKLRKMKSLLS</sequence>
<dbReference type="EMBL" id="CDHN01000004">
    <property type="protein sequence ID" value="CEJ92142.1"/>
    <property type="molecule type" value="Genomic_DNA"/>
</dbReference>
<evidence type="ECO:0000313" key="2">
    <source>
        <dbReference type="Proteomes" id="UP000039046"/>
    </source>
</evidence>
<organism evidence="1 2">
    <name type="scientific">[Torrubiella] hemipterigena</name>
    <dbReference type="NCBI Taxonomy" id="1531966"/>
    <lineage>
        <taxon>Eukaryota</taxon>
        <taxon>Fungi</taxon>
        <taxon>Dikarya</taxon>
        <taxon>Ascomycota</taxon>
        <taxon>Pezizomycotina</taxon>
        <taxon>Sordariomycetes</taxon>
        <taxon>Hypocreomycetidae</taxon>
        <taxon>Hypocreales</taxon>
        <taxon>Clavicipitaceae</taxon>
        <taxon>Clavicipitaceae incertae sedis</taxon>
        <taxon>'Torrubiella' clade</taxon>
    </lineage>
</organism>
<reference evidence="1 2" key="1">
    <citation type="journal article" date="2015" name="Genome Announc.">
        <title>Draft Genome Sequence and Gene Annotation of the Entomopathogenic Fungus Verticillium hemipterigenum.</title>
        <authorList>
            <person name="Horn F."/>
            <person name="Habel A."/>
            <person name="Scharf D.H."/>
            <person name="Dworschak J."/>
            <person name="Brakhage A.A."/>
            <person name="Guthke R."/>
            <person name="Hertweck C."/>
            <person name="Linde J."/>
        </authorList>
    </citation>
    <scope>NUCLEOTIDE SEQUENCE [LARGE SCALE GENOMIC DNA]</scope>
</reference>
<dbReference type="AlphaFoldDB" id="A0A0A1TNM5"/>
<gene>
    <name evidence="1" type="ORF">VHEMI07811</name>
</gene>
<dbReference type="HOGENOM" id="CLU_804565_0_0_1"/>
<keyword evidence="2" id="KW-1185">Reference proteome</keyword>
<proteinExistence type="predicted"/>
<protein>
    <submittedName>
        <fullName evidence="1">Uncharacterized protein</fullName>
    </submittedName>
</protein>
<accession>A0A0A1TNM5</accession>
<evidence type="ECO:0000313" key="1">
    <source>
        <dbReference type="EMBL" id="CEJ92142.1"/>
    </source>
</evidence>